<sequence>MASLAASTSLGVKEILGNPLNFSASVKSSAPTSSSPSTFKTVALFSKKKPASPPKSKPAAVSSVDDELAKWYGPDRRIFLPEGLLDRSDIPEYLTGEVPGDYGYDPFGLSKKPENFSKYQAYELIHARWAMLGAAGFIIPEAFNKFGANCGPEAVWFKTGALLLDGNTLNYFGKNIPINLVLAVIAEVVLVGGAEYYRIINGLVCLEICQGGPFDPLGLAKDPDQAAILKVKEIKNGRLAMFAMLGFFLQAYVTGEGPVENLAKHLSDPFGNNLLTVISGAAERAPTL</sequence>
<protein>
    <submittedName>
        <fullName evidence="1">Uncharacterized protein</fullName>
    </submittedName>
</protein>
<comment type="caution">
    <text evidence="1">The sequence shown here is derived from an EMBL/GenBank/DDBJ whole genome shotgun (WGS) entry which is preliminary data.</text>
</comment>
<gene>
    <name evidence="1" type="ORF">Patl1_06885</name>
</gene>
<accession>A0ACC1AEQ5</accession>
<evidence type="ECO:0000313" key="1">
    <source>
        <dbReference type="EMBL" id="KAJ0085728.1"/>
    </source>
</evidence>
<dbReference type="Proteomes" id="UP001164250">
    <property type="component" value="Chromosome 10"/>
</dbReference>
<proteinExistence type="predicted"/>
<evidence type="ECO:0000313" key="2">
    <source>
        <dbReference type="Proteomes" id="UP001164250"/>
    </source>
</evidence>
<dbReference type="EMBL" id="CM047906">
    <property type="protein sequence ID" value="KAJ0085728.1"/>
    <property type="molecule type" value="Genomic_DNA"/>
</dbReference>
<keyword evidence="2" id="KW-1185">Reference proteome</keyword>
<organism evidence="1 2">
    <name type="scientific">Pistacia atlantica</name>
    <dbReference type="NCBI Taxonomy" id="434234"/>
    <lineage>
        <taxon>Eukaryota</taxon>
        <taxon>Viridiplantae</taxon>
        <taxon>Streptophyta</taxon>
        <taxon>Embryophyta</taxon>
        <taxon>Tracheophyta</taxon>
        <taxon>Spermatophyta</taxon>
        <taxon>Magnoliopsida</taxon>
        <taxon>eudicotyledons</taxon>
        <taxon>Gunneridae</taxon>
        <taxon>Pentapetalae</taxon>
        <taxon>rosids</taxon>
        <taxon>malvids</taxon>
        <taxon>Sapindales</taxon>
        <taxon>Anacardiaceae</taxon>
        <taxon>Pistacia</taxon>
    </lineage>
</organism>
<reference evidence="2" key="1">
    <citation type="journal article" date="2023" name="G3 (Bethesda)">
        <title>Genome assembly and association tests identify interacting loci associated with vigor, precocity, and sex in interspecific pistachio rootstocks.</title>
        <authorList>
            <person name="Palmer W."/>
            <person name="Jacygrad E."/>
            <person name="Sagayaradj S."/>
            <person name="Cavanaugh K."/>
            <person name="Han R."/>
            <person name="Bertier L."/>
            <person name="Beede B."/>
            <person name="Kafkas S."/>
            <person name="Golino D."/>
            <person name="Preece J."/>
            <person name="Michelmore R."/>
        </authorList>
    </citation>
    <scope>NUCLEOTIDE SEQUENCE [LARGE SCALE GENOMIC DNA]</scope>
</reference>
<name>A0ACC1AEQ5_9ROSI</name>